<protein>
    <submittedName>
        <fullName evidence="1">Uncharacterized protein</fullName>
    </submittedName>
</protein>
<accession>U9U599</accession>
<dbReference type="EMBL" id="KI282501">
    <property type="protein sequence ID" value="ESA14872.1"/>
    <property type="molecule type" value="Genomic_DNA"/>
</dbReference>
<organism evidence="1">
    <name type="scientific">Rhizophagus irregularis (strain DAOM 181602 / DAOM 197198 / MUCL 43194)</name>
    <name type="common">Arbuscular mycorrhizal fungus</name>
    <name type="synonym">Glomus intraradices</name>
    <dbReference type="NCBI Taxonomy" id="747089"/>
    <lineage>
        <taxon>Eukaryota</taxon>
        <taxon>Fungi</taxon>
        <taxon>Fungi incertae sedis</taxon>
        <taxon>Mucoromycota</taxon>
        <taxon>Glomeromycotina</taxon>
        <taxon>Glomeromycetes</taxon>
        <taxon>Glomerales</taxon>
        <taxon>Glomeraceae</taxon>
        <taxon>Rhizophagus</taxon>
    </lineage>
</organism>
<name>U9U599_RHIID</name>
<evidence type="ECO:0000313" key="1">
    <source>
        <dbReference type="EMBL" id="ESA14872.1"/>
    </source>
</evidence>
<sequence>MCEIDRFLTCGWPGFIKNCLNVISRDIEERLQLILTLADPNIIFDLQTNNGFKGMKFNEFWNETDTYFNEQNLLAVDERRHGTILYMPLALSVHDLREIVTERLKIIYSDPLPFTIHIPSDEWI</sequence>
<dbReference type="AlphaFoldDB" id="U9U599"/>
<gene>
    <name evidence="1" type="ORF">GLOINDRAFT_24495</name>
</gene>
<proteinExistence type="predicted"/>
<reference evidence="1" key="1">
    <citation type="submission" date="2013-07" db="EMBL/GenBank/DDBJ databases">
        <title>The genome of an arbuscular mycorrhizal fungus provides insights into the evolution of the oldest plant symbiosis.</title>
        <authorList>
            <consortium name="DOE Joint Genome Institute"/>
            <person name="Tisserant E."/>
            <person name="Malbreil M."/>
            <person name="Kuo A."/>
            <person name="Kohler A."/>
            <person name="Symeonidi A."/>
            <person name="Balestrini R."/>
            <person name="Charron P."/>
            <person name="Duensing N."/>
            <person name="Frei-dit-Frey N."/>
            <person name="Gianinazzi-Pearson V."/>
            <person name="Gilbert B."/>
            <person name="Handa Y."/>
            <person name="Hijri M."/>
            <person name="Kaul R."/>
            <person name="Kawaguchi M."/>
            <person name="Krajinski F."/>
            <person name="Lammers P."/>
            <person name="Lapierre D."/>
            <person name="Masclaux F.G."/>
            <person name="Murat C."/>
            <person name="Morin E."/>
            <person name="Ndikumana S."/>
            <person name="Pagni M."/>
            <person name="Petitpierre D."/>
            <person name="Requena N."/>
            <person name="Rosikiewicz P."/>
            <person name="Riley R."/>
            <person name="Saito K."/>
            <person name="San Clemente H."/>
            <person name="Shapiro H."/>
            <person name="van Tuinen D."/>
            <person name="Becard G."/>
            <person name="Bonfante P."/>
            <person name="Paszkowski U."/>
            <person name="Shachar-Hill Y."/>
            <person name="Young J.P."/>
            <person name="Sanders I.R."/>
            <person name="Henrissat B."/>
            <person name="Rensing S.A."/>
            <person name="Grigoriev I.V."/>
            <person name="Corradi N."/>
            <person name="Roux C."/>
            <person name="Martin F."/>
        </authorList>
    </citation>
    <scope>NUCLEOTIDE SEQUENCE</scope>
    <source>
        <strain evidence="1">DAOM 197198</strain>
    </source>
</reference>
<dbReference type="HOGENOM" id="CLU_143019_0_0_1"/>